<dbReference type="AlphaFoldDB" id="X1M3B6"/>
<sequence length="84" mass="8749">GRGAAAMLSQTNITDGNWHRVGFVWDGAYRALYVDDILVAEDTQTGLASSVGGLKIGCGSGPAAGTFFSGLIDDVRIYNRAVSP</sequence>
<feature type="domain" description="Laminin G" evidence="1">
    <location>
        <begin position="1"/>
        <end position="84"/>
    </location>
</feature>
<dbReference type="SUPFAM" id="SSF49899">
    <property type="entry name" value="Concanavalin A-like lectins/glucanases"/>
    <property type="match status" value="1"/>
</dbReference>
<evidence type="ECO:0000313" key="2">
    <source>
        <dbReference type="EMBL" id="GAI12541.1"/>
    </source>
</evidence>
<dbReference type="InterPro" id="IPR001791">
    <property type="entry name" value="Laminin_G"/>
</dbReference>
<dbReference type="Gene3D" id="2.60.120.200">
    <property type="match status" value="1"/>
</dbReference>
<proteinExistence type="predicted"/>
<organism evidence="2">
    <name type="scientific">marine sediment metagenome</name>
    <dbReference type="NCBI Taxonomy" id="412755"/>
    <lineage>
        <taxon>unclassified sequences</taxon>
        <taxon>metagenomes</taxon>
        <taxon>ecological metagenomes</taxon>
    </lineage>
</organism>
<evidence type="ECO:0000259" key="1">
    <source>
        <dbReference type="PROSITE" id="PS50025"/>
    </source>
</evidence>
<dbReference type="Pfam" id="PF13385">
    <property type="entry name" value="Laminin_G_3"/>
    <property type="match status" value="1"/>
</dbReference>
<name>X1M3B6_9ZZZZ</name>
<comment type="caution">
    <text evidence="2">The sequence shown here is derived from an EMBL/GenBank/DDBJ whole genome shotgun (WGS) entry which is preliminary data.</text>
</comment>
<gene>
    <name evidence="2" type="ORF">S06H3_08945</name>
</gene>
<protein>
    <recommendedName>
        <fullName evidence="1">Laminin G domain-containing protein</fullName>
    </recommendedName>
</protein>
<dbReference type="PROSITE" id="PS50025">
    <property type="entry name" value="LAM_G_DOMAIN"/>
    <property type="match status" value="1"/>
</dbReference>
<accession>X1M3B6</accession>
<dbReference type="InterPro" id="IPR013320">
    <property type="entry name" value="ConA-like_dom_sf"/>
</dbReference>
<dbReference type="EMBL" id="BARV01003851">
    <property type="protein sequence ID" value="GAI12541.1"/>
    <property type="molecule type" value="Genomic_DNA"/>
</dbReference>
<feature type="non-terminal residue" evidence="2">
    <location>
        <position position="1"/>
    </location>
</feature>
<reference evidence="2" key="1">
    <citation type="journal article" date="2014" name="Front. Microbiol.">
        <title>High frequency of phylogenetically diverse reductive dehalogenase-homologous genes in deep subseafloor sedimentary metagenomes.</title>
        <authorList>
            <person name="Kawai M."/>
            <person name="Futagami T."/>
            <person name="Toyoda A."/>
            <person name="Takaki Y."/>
            <person name="Nishi S."/>
            <person name="Hori S."/>
            <person name="Arai W."/>
            <person name="Tsubouchi T."/>
            <person name="Morono Y."/>
            <person name="Uchiyama I."/>
            <person name="Ito T."/>
            <person name="Fujiyama A."/>
            <person name="Inagaki F."/>
            <person name="Takami H."/>
        </authorList>
    </citation>
    <scope>NUCLEOTIDE SEQUENCE</scope>
    <source>
        <strain evidence="2">Expedition CK06-06</strain>
    </source>
</reference>